<dbReference type="InterPro" id="IPR002104">
    <property type="entry name" value="Integrase_catalytic"/>
</dbReference>
<dbReference type="OrthoDB" id="428111at2759"/>
<reference evidence="4 5" key="1">
    <citation type="submission" date="2019-01" db="EMBL/GenBank/DDBJ databases">
        <authorList>
            <person name="Sayadi A."/>
        </authorList>
    </citation>
    <scope>NUCLEOTIDE SEQUENCE [LARGE SCALE GENOMIC DNA]</scope>
</reference>
<dbReference type="Gene3D" id="1.10.150.130">
    <property type="match status" value="1"/>
</dbReference>
<dbReference type="CDD" id="cd00397">
    <property type="entry name" value="DNA_BRE_C"/>
    <property type="match status" value="1"/>
</dbReference>
<dbReference type="Proteomes" id="UP000410492">
    <property type="component" value="Unassembled WGS sequence"/>
</dbReference>
<dbReference type="InterPro" id="IPR013762">
    <property type="entry name" value="Integrase-like_cat_sf"/>
</dbReference>
<evidence type="ECO:0000313" key="4">
    <source>
        <dbReference type="EMBL" id="VEN38061.1"/>
    </source>
</evidence>
<dbReference type="GO" id="GO:0006310">
    <property type="term" value="P:DNA recombination"/>
    <property type="evidence" value="ECO:0007669"/>
    <property type="project" value="UniProtKB-KW"/>
</dbReference>
<dbReference type="GO" id="GO:0015074">
    <property type="term" value="P:DNA integration"/>
    <property type="evidence" value="ECO:0007669"/>
    <property type="project" value="InterPro"/>
</dbReference>
<sequence>MAENYPGGRHLISEALKRGGVPEDCLEVSLASITEATIKQYNGGLKQWWLFRKARGLDIYSAPVPEVLEFFATYFKKGASSTVLNSYRAALSQILGPNLTSDFRISRFFKGIHSLRPSLPKYTHTWDPSVVLTYIRGMPDKLSLEDLSYKLAMLLALATGQRVQTLASIELDNIIKLDKGVEIQITKRLKTSGKGRTQPILHLPFYDKDVRVCPARTLLKYLDETKDIRNSVTSLFITFKKPFHAASTQTIARWLKLTLSKSGIVTSYFTAHSTRHASTSAAARGGVSYEAIRLAAGWSQKSDAFARFYHRPIRDQASFANLVLDA</sequence>
<evidence type="ECO:0000313" key="5">
    <source>
        <dbReference type="Proteomes" id="UP000410492"/>
    </source>
</evidence>
<gene>
    <name evidence="4" type="ORF">CALMAC_LOCUS3085</name>
</gene>
<keyword evidence="1" id="KW-0238">DNA-binding</keyword>
<evidence type="ECO:0000256" key="1">
    <source>
        <dbReference type="ARBA" id="ARBA00023125"/>
    </source>
</evidence>
<organism evidence="4 5">
    <name type="scientific">Callosobruchus maculatus</name>
    <name type="common">Southern cowpea weevil</name>
    <name type="synonym">Pulse bruchid</name>
    <dbReference type="NCBI Taxonomy" id="64391"/>
    <lineage>
        <taxon>Eukaryota</taxon>
        <taxon>Metazoa</taxon>
        <taxon>Ecdysozoa</taxon>
        <taxon>Arthropoda</taxon>
        <taxon>Hexapoda</taxon>
        <taxon>Insecta</taxon>
        <taxon>Pterygota</taxon>
        <taxon>Neoptera</taxon>
        <taxon>Endopterygota</taxon>
        <taxon>Coleoptera</taxon>
        <taxon>Polyphaga</taxon>
        <taxon>Cucujiformia</taxon>
        <taxon>Chrysomeloidea</taxon>
        <taxon>Chrysomelidae</taxon>
        <taxon>Bruchinae</taxon>
        <taxon>Bruchini</taxon>
        <taxon>Callosobruchus</taxon>
    </lineage>
</organism>
<evidence type="ECO:0000256" key="2">
    <source>
        <dbReference type="ARBA" id="ARBA00023172"/>
    </source>
</evidence>
<dbReference type="Gene3D" id="1.10.443.10">
    <property type="entry name" value="Intergrase catalytic core"/>
    <property type="match status" value="1"/>
</dbReference>
<proteinExistence type="predicted"/>
<protein>
    <recommendedName>
        <fullName evidence="3">Tyr recombinase domain-containing protein</fullName>
    </recommendedName>
</protein>
<keyword evidence="5" id="KW-1185">Reference proteome</keyword>
<dbReference type="InterPro" id="IPR010998">
    <property type="entry name" value="Integrase_recombinase_N"/>
</dbReference>
<dbReference type="AlphaFoldDB" id="A0A653BRU7"/>
<name>A0A653BRU7_CALMS</name>
<dbReference type="PANTHER" id="PTHR35617">
    <property type="entry name" value="PHAGE_INTEGRASE DOMAIN-CONTAINING PROTEIN"/>
    <property type="match status" value="1"/>
</dbReference>
<evidence type="ECO:0000259" key="3">
    <source>
        <dbReference type="PROSITE" id="PS51898"/>
    </source>
</evidence>
<keyword evidence="2" id="KW-0233">DNA recombination</keyword>
<dbReference type="SUPFAM" id="SSF56349">
    <property type="entry name" value="DNA breaking-rejoining enzymes"/>
    <property type="match status" value="1"/>
</dbReference>
<feature type="domain" description="Tyr recombinase" evidence="3">
    <location>
        <begin position="118"/>
        <end position="321"/>
    </location>
</feature>
<dbReference type="EMBL" id="CAACVG010004045">
    <property type="protein sequence ID" value="VEN38061.1"/>
    <property type="molecule type" value="Genomic_DNA"/>
</dbReference>
<dbReference type="InterPro" id="IPR011010">
    <property type="entry name" value="DNA_brk_join_enz"/>
</dbReference>
<dbReference type="PANTHER" id="PTHR35617:SF3">
    <property type="entry name" value="CORE-BINDING (CB) DOMAIN-CONTAINING PROTEIN"/>
    <property type="match status" value="1"/>
</dbReference>
<dbReference type="PROSITE" id="PS51898">
    <property type="entry name" value="TYR_RECOMBINASE"/>
    <property type="match status" value="1"/>
</dbReference>
<dbReference type="Pfam" id="PF00589">
    <property type="entry name" value="Phage_integrase"/>
    <property type="match status" value="1"/>
</dbReference>
<dbReference type="GO" id="GO:0003677">
    <property type="term" value="F:DNA binding"/>
    <property type="evidence" value="ECO:0007669"/>
    <property type="project" value="UniProtKB-KW"/>
</dbReference>
<accession>A0A653BRU7</accession>